<name>A0A0M7AI96_9HYPH</name>
<dbReference type="InterPro" id="IPR009959">
    <property type="entry name" value="Cyclase_SnoaL-like"/>
</dbReference>
<sequence length="150" mass="17090">MTNLEILETWFQRVWNEEDETAIDEMFVRDGRAVGLGAQTRVGGSEFREHEMLGPDEFKVFQKALLGLVQDVKISVTHHMTSGEWLCALCVFEGRSRKTGEPIKMTGTVYGRFSDDQIIEAFNHFDFLSLFQQLGSLDGDTFDRCLCGKQ</sequence>
<dbReference type="AlphaFoldDB" id="A0A0M7AI96"/>
<evidence type="ECO:0000313" key="1">
    <source>
        <dbReference type="EMBL" id="CTQ64869.1"/>
    </source>
</evidence>
<gene>
    <name evidence="1" type="ORF">LA5096_00553</name>
</gene>
<accession>A0A0M7AI96</accession>
<dbReference type="STRING" id="311410.LA5095_03186"/>
<protein>
    <submittedName>
        <fullName evidence="1">Putative ester cyclase</fullName>
    </submittedName>
</protein>
<dbReference type="GeneID" id="97668005"/>
<keyword evidence="2" id="KW-1185">Reference proteome</keyword>
<reference evidence="2" key="1">
    <citation type="submission" date="2015-07" db="EMBL/GenBank/DDBJ databases">
        <authorList>
            <person name="Rodrigo-Torres Lidia"/>
            <person name="Arahal R.David."/>
        </authorList>
    </citation>
    <scope>NUCLEOTIDE SEQUENCE [LARGE SCALE GENOMIC DNA]</scope>
    <source>
        <strain evidence="2">CECT 5096</strain>
    </source>
</reference>
<dbReference type="Proteomes" id="UP000049983">
    <property type="component" value="Unassembled WGS sequence"/>
</dbReference>
<dbReference type="InterPro" id="IPR032710">
    <property type="entry name" value="NTF2-like_dom_sf"/>
</dbReference>
<dbReference type="EMBL" id="CXWC01000001">
    <property type="protein sequence ID" value="CTQ64869.1"/>
    <property type="molecule type" value="Genomic_DNA"/>
</dbReference>
<dbReference type="RefSeq" id="WP_055116504.1">
    <property type="nucleotide sequence ID" value="NZ_CANKXR010000009.1"/>
</dbReference>
<organism evidence="1 2">
    <name type="scientific">Roseibium album</name>
    <dbReference type="NCBI Taxonomy" id="311410"/>
    <lineage>
        <taxon>Bacteria</taxon>
        <taxon>Pseudomonadati</taxon>
        <taxon>Pseudomonadota</taxon>
        <taxon>Alphaproteobacteria</taxon>
        <taxon>Hyphomicrobiales</taxon>
        <taxon>Stappiaceae</taxon>
        <taxon>Roseibium</taxon>
    </lineage>
</organism>
<proteinExistence type="predicted"/>
<dbReference type="Pfam" id="PF07366">
    <property type="entry name" value="SnoaL"/>
    <property type="match status" value="1"/>
</dbReference>
<evidence type="ECO:0000313" key="2">
    <source>
        <dbReference type="Proteomes" id="UP000049983"/>
    </source>
</evidence>
<dbReference type="Gene3D" id="3.10.450.50">
    <property type="match status" value="1"/>
</dbReference>
<dbReference type="GO" id="GO:0030638">
    <property type="term" value="P:polyketide metabolic process"/>
    <property type="evidence" value="ECO:0007669"/>
    <property type="project" value="InterPro"/>
</dbReference>
<dbReference type="SUPFAM" id="SSF54427">
    <property type="entry name" value="NTF2-like"/>
    <property type="match status" value="1"/>
</dbReference>